<comment type="catalytic activity">
    <reaction evidence="1">
        <text>ATP + protein L-histidine = ADP + protein N-phospho-L-histidine.</text>
        <dbReference type="EC" id="2.7.13.3"/>
    </reaction>
</comment>
<evidence type="ECO:0000256" key="9">
    <source>
        <dbReference type="PROSITE-ProRule" id="PRU00169"/>
    </source>
</evidence>
<dbReference type="InterPro" id="IPR004358">
    <property type="entry name" value="Sig_transdc_His_kin-like_C"/>
</dbReference>
<feature type="domain" description="Histidine kinase" evidence="10">
    <location>
        <begin position="162"/>
        <end position="384"/>
    </location>
</feature>
<feature type="domain" description="PAC" evidence="13">
    <location>
        <begin position="98"/>
        <end position="149"/>
    </location>
</feature>
<evidence type="ECO:0000256" key="3">
    <source>
        <dbReference type="ARBA" id="ARBA00022553"/>
    </source>
</evidence>
<protein>
    <recommendedName>
        <fullName evidence="2">histidine kinase</fullName>
        <ecNumber evidence="2">2.7.13.3</ecNumber>
    </recommendedName>
</protein>
<dbReference type="CDD" id="cd00082">
    <property type="entry name" value="HisKA"/>
    <property type="match status" value="1"/>
</dbReference>
<evidence type="ECO:0000259" key="10">
    <source>
        <dbReference type="PROSITE" id="PS50109"/>
    </source>
</evidence>
<dbReference type="PROSITE" id="PS50109">
    <property type="entry name" value="HIS_KIN"/>
    <property type="match status" value="1"/>
</dbReference>
<dbReference type="InterPro" id="IPR035965">
    <property type="entry name" value="PAS-like_dom_sf"/>
</dbReference>
<dbReference type="PANTHER" id="PTHR43065">
    <property type="entry name" value="SENSOR HISTIDINE KINASE"/>
    <property type="match status" value="1"/>
</dbReference>
<dbReference type="InterPro" id="IPR003594">
    <property type="entry name" value="HATPase_dom"/>
</dbReference>
<dbReference type="InterPro" id="IPR001789">
    <property type="entry name" value="Sig_transdc_resp-reg_receiver"/>
</dbReference>
<dbReference type="RefSeq" id="WP_156431958.1">
    <property type="nucleotide sequence ID" value="NZ_JBHSCR010000001.1"/>
</dbReference>
<dbReference type="Gene3D" id="3.40.50.2300">
    <property type="match status" value="1"/>
</dbReference>
<evidence type="ECO:0000259" key="12">
    <source>
        <dbReference type="PROSITE" id="PS50112"/>
    </source>
</evidence>
<dbReference type="EC" id="2.7.13.3" evidence="2"/>
<sequence>MNDASVPHEKDAQGGSRQVDLQAKWHAVVESLVHALIVIDDRGIIQEVNPATLELFGYDEGEMVGQNVSMLMPEPYRHEHDSYLARYKKTGEKRIIGIGREVLAMRKDGKTFPVLLSVGEALDGGPRSFFFGVIYDLTEAKQNEERLVDAQKTEAVTQLTAGIAHDFNNMLTVIQGNLEMLDAHVADRDGRELLSEVLGAIEDGGRLVKQLLAFSRKQTLDPRVIDLNQLVAGLLKLLRRTISENIEIRDILGAGMTPVEVDPQQLENAILNLVINARDAMPGGGRISIETDMVDADNVMPGADIHPSTDRYARITIRDSGPGIPEDIMSRIFEPFFSTKAPGKGSGLGLSMAQGFTRQSGGDLLLETIPGQGTTLSILLPGLTSVQPTSRRPQFETDPNAPVRGGKETILLVEDDARVRRANTRRLVALGYRVLEAADGPTALDILLKHDNVEVLFSDIIMPGGMLGNELAEKARLMRPKLKILLTTGYAEDAVSGRGSPFDLLSKPFRGKQLAAKVRTLLDN</sequence>
<dbReference type="Proteomes" id="UP001595776">
    <property type="component" value="Unassembled WGS sequence"/>
</dbReference>
<dbReference type="SUPFAM" id="SSF55785">
    <property type="entry name" value="PYP-like sensor domain (PAS domain)"/>
    <property type="match status" value="1"/>
</dbReference>
<evidence type="ECO:0000256" key="5">
    <source>
        <dbReference type="ARBA" id="ARBA00022741"/>
    </source>
</evidence>
<keyword evidence="8" id="KW-0902">Two-component regulatory system</keyword>
<dbReference type="Pfam" id="PF00989">
    <property type="entry name" value="PAS"/>
    <property type="match status" value="1"/>
</dbReference>
<dbReference type="Pfam" id="PF02518">
    <property type="entry name" value="HATPase_c"/>
    <property type="match status" value="1"/>
</dbReference>
<dbReference type="InterPro" id="IPR013767">
    <property type="entry name" value="PAS_fold"/>
</dbReference>
<dbReference type="InterPro" id="IPR036097">
    <property type="entry name" value="HisK_dim/P_sf"/>
</dbReference>
<dbReference type="SMART" id="SM00448">
    <property type="entry name" value="REC"/>
    <property type="match status" value="1"/>
</dbReference>
<comment type="caution">
    <text evidence="14">The sequence shown here is derived from an EMBL/GenBank/DDBJ whole genome shotgun (WGS) entry which is preliminary data.</text>
</comment>
<dbReference type="SUPFAM" id="SSF55874">
    <property type="entry name" value="ATPase domain of HSP90 chaperone/DNA topoisomerase II/histidine kinase"/>
    <property type="match status" value="1"/>
</dbReference>
<reference evidence="15" key="1">
    <citation type="journal article" date="2019" name="Int. J. Syst. Evol. Microbiol.">
        <title>The Global Catalogue of Microorganisms (GCM) 10K type strain sequencing project: providing services to taxonomists for standard genome sequencing and annotation.</title>
        <authorList>
            <consortium name="The Broad Institute Genomics Platform"/>
            <consortium name="The Broad Institute Genome Sequencing Center for Infectious Disease"/>
            <person name="Wu L."/>
            <person name="Ma J."/>
        </authorList>
    </citation>
    <scope>NUCLEOTIDE SEQUENCE [LARGE SCALE GENOMIC DNA]</scope>
    <source>
        <strain evidence="15">CGMCC 1.15304</strain>
    </source>
</reference>
<dbReference type="InterPro" id="IPR011006">
    <property type="entry name" value="CheY-like_superfamily"/>
</dbReference>
<dbReference type="PROSITE" id="PS50110">
    <property type="entry name" value="RESPONSE_REGULATORY"/>
    <property type="match status" value="1"/>
</dbReference>
<evidence type="ECO:0000256" key="2">
    <source>
        <dbReference type="ARBA" id="ARBA00012438"/>
    </source>
</evidence>
<gene>
    <name evidence="14" type="ORF">ACFO5Q_03210</name>
</gene>
<keyword evidence="6" id="KW-0418">Kinase</keyword>
<name>A0ABV8U6W2_9PROT</name>
<dbReference type="SMART" id="SM00387">
    <property type="entry name" value="HATPase_c"/>
    <property type="match status" value="1"/>
</dbReference>
<organism evidence="14 15">
    <name type="scientific">Kordiimonas lipolytica</name>
    <dbReference type="NCBI Taxonomy" id="1662421"/>
    <lineage>
        <taxon>Bacteria</taxon>
        <taxon>Pseudomonadati</taxon>
        <taxon>Pseudomonadota</taxon>
        <taxon>Alphaproteobacteria</taxon>
        <taxon>Kordiimonadales</taxon>
        <taxon>Kordiimonadaceae</taxon>
        <taxon>Kordiimonas</taxon>
    </lineage>
</organism>
<evidence type="ECO:0000256" key="6">
    <source>
        <dbReference type="ARBA" id="ARBA00022777"/>
    </source>
</evidence>
<evidence type="ECO:0000259" key="13">
    <source>
        <dbReference type="PROSITE" id="PS50113"/>
    </source>
</evidence>
<keyword evidence="5" id="KW-0547">Nucleotide-binding</keyword>
<dbReference type="InterPro" id="IPR003661">
    <property type="entry name" value="HisK_dim/P_dom"/>
</dbReference>
<evidence type="ECO:0000256" key="4">
    <source>
        <dbReference type="ARBA" id="ARBA00022679"/>
    </source>
</evidence>
<dbReference type="SMART" id="SM00091">
    <property type="entry name" value="PAS"/>
    <property type="match status" value="1"/>
</dbReference>
<dbReference type="PROSITE" id="PS50113">
    <property type="entry name" value="PAC"/>
    <property type="match status" value="1"/>
</dbReference>
<evidence type="ECO:0000313" key="15">
    <source>
        <dbReference type="Proteomes" id="UP001595776"/>
    </source>
</evidence>
<keyword evidence="4" id="KW-0808">Transferase</keyword>
<dbReference type="InterPro" id="IPR000014">
    <property type="entry name" value="PAS"/>
</dbReference>
<keyword evidence="7" id="KW-0067">ATP-binding</keyword>
<dbReference type="NCBIfam" id="TIGR00229">
    <property type="entry name" value="sensory_box"/>
    <property type="match status" value="1"/>
</dbReference>
<evidence type="ECO:0000256" key="7">
    <source>
        <dbReference type="ARBA" id="ARBA00022840"/>
    </source>
</evidence>
<dbReference type="Gene3D" id="1.10.287.130">
    <property type="match status" value="1"/>
</dbReference>
<dbReference type="Gene3D" id="3.30.450.20">
    <property type="entry name" value="PAS domain"/>
    <property type="match status" value="1"/>
</dbReference>
<evidence type="ECO:0000256" key="1">
    <source>
        <dbReference type="ARBA" id="ARBA00000085"/>
    </source>
</evidence>
<keyword evidence="15" id="KW-1185">Reference proteome</keyword>
<dbReference type="Gene3D" id="3.30.565.10">
    <property type="entry name" value="Histidine kinase-like ATPase, C-terminal domain"/>
    <property type="match status" value="1"/>
</dbReference>
<dbReference type="SMART" id="SM00388">
    <property type="entry name" value="HisKA"/>
    <property type="match status" value="1"/>
</dbReference>
<evidence type="ECO:0000313" key="14">
    <source>
        <dbReference type="EMBL" id="MFC4346850.1"/>
    </source>
</evidence>
<evidence type="ECO:0000259" key="11">
    <source>
        <dbReference type="PROSITE" id="PS50110"/>
    </source>
</evidence>
<dbReference type="EMBL" id="JBHSCR010000001">
    <property type="protein sequence ID" value="MFC4346850.1"/>
    <property type="molecule type" value="Genomic_DNA"/>
</dbReference>
<dbReference type="PROSITE" id="PS50112">
    <property type="entry name" value="PAS"/>
    <property type="match status" value="1"/>
</dbReference>
<feature type="modified residue" description="4-aspartylphosphate" evidence="9">
    <location>
        <position position="459"/>
    </location>
</feature>
<dbReference type="PANTHER" id="PTHR43065:SF42">
    <property type="entry name" value="TWO-COMPONENT SENSOR PPRA"/>
    <property type="match status" value="1"/>
</dbReference>
<dbReference type="Pfam" id="PF00512">
    <property type="entry name" value="HisKA"/>
    <property type="match status" value="1"/>
</dbReference>
<dbReference type="CDD" id="cd00130">
    <property type="entry name" value="PAS"/>
    <property type="match status" value="1"/>
</dbReference>
<dbReference type="PRINTS" id="PR00344">
    <property type="entry name" value="BCTRLSENSOR"/>
</dbReference>
<proteinExistence type="predicted"/>
<keyword evidence="3 9" id="KW-0597">Phosphoprotein</keyword>
<dbReference type="SUPFAM" id="SSF52172">
    <property type="entry name" value="CheY-like"/>
    <property type="match status" value="1"/>
</dbReference>
<dbReference type="InterPro" id="IPR000700">
    <property type="entry name" value="PAS-assoc_C"/>
</dbReference>
<dbReference type="Pfam" id="PF00072">
    <property type="entry name" value="Response_reg"/>
    <property type="match status" value="1"/>
</dbReference>
<feature type="domain" description="PAS" evidence="12">
    <location>
        <begin position="21"/>
        <end position="74"/>
    </location>
</feature>
<feature type="domain" description="Response regulatory" evidence="11">
    <location>
        <begin position="409"/>
        <end position="522"/>
    </location>
</feature>
<dbReference type="SUPFAM" id="SSF47384">
    <property type="entry name" value="Homodimeric domain of signal transducing histidine kinase"/>
    <property type="match status" value="1"/>
</dbReference>
<evidence type="ECO:0000256" key="8">
    <source>
        <dbReference type="ARBA" id="ARBA00023012"/>
    </source>
</evidence>
<accession>A0ABV8U6W2</accession>
<dbReference type="InterPro" id="IPR005467">
    <property type="entry name" value="His_kinase_dom"/>
</dbReference>
<dbReference type="InterPro" id="IPR036890">
    <property type="entry name" value="HATPase_C_sf"/>
</dbReference>